<sequence length="251" mass="27756">MISITLNIQSKQYHDDALVIRHLTGEIKSGKITAIVGPSGCGKSTLLNMIAGLEPSHAHDIQFSSTNANKPKVGYIFQTPRLMPWLTAKENLALVCGKDNPAIKATLDAMGILDKQDAYPAELSGGMQKRVSIARAFVYNPDLLLLDEPFTSLDAPTADQLRRQLLALWAKNQSTMVFVTHDLREAISLADEIWFLSRSPTSVIHSLHIDQPIERFITSPHGRVQIDTITESLLHQHPHLLSGLTSQTHDK</sequence>
<accession>A0ABT5R8E8</accession>
<evidence type="ECO:0000256" key="2">
    <source>
        <dbReference type="ARBA" id="ARBA00022448"/>
    </source>
</evidence>
<dbReference type="GO" id="GO:0005524">
    <property type="term" value="F:ATP binding"/>
    <property type="evidence" value="ECO:0007669"/>
    <property type="project" value="UniProtKB-KW"/>
</dbReference>
<dbReference type="RefSeq" id="WP_274166998.1">
    <property type="nucleotide sequence ID" value="NZ_JAJUBC010000047.1"/>
</dbReference>
<dbReference type="PANTHER" id="PTHR42788">
    <property type="entry name" value="TAURINE IMPORT ATP-BINDING PROTEIN-RELATED"/>
    <property type="match status" value="1"/>
</dbReference>
<comment type="caution">
    <text evidence="6">The sequence shown here is derived from an EMBL/GenBank/DDBJ whole genome shotgun (WGS) entry which is preliminary data.</text>
</comment>
<evidence type="ECO:0000313" key="7">
    <source>
        <dbReference type="Proteomes" id="UP001149400"/>
    </source>
</evidence>
<name>A0ABT5R8E8_9GAMM</name>
<evidence type="ECO:0000256" key="4">
    <source>
        <dbReference type="ARBA" id="ARBA00022840"/>
    </source>
</evidence>
<dbReference type="InterPro" id="IPR050166">
    <property type="entry name" value="ABC_transporter_ATP-bind"/>
</dbReference>
<dbReference type="InterPro" id="IPR003439">
    <property type="entry name" value="ABC_transporter-like_ATP-bd"/>
</dbReference>
<dbReference type="PROSITE" id="PS00211">
    <property type="entry name" value="ABC_TRANSPORTER_1"/>
    <property type="match status" value="1"/>
</dbReference>
<dbReference type="Pfam" id="PF00005">
    <property type="entry name" value="ABC_tran"/>
    <property type="match status" value="1"/>
</dbReference>
<dbReference type="SUPFAM" id="SSF52540">
    <property type="entry name" value="P-loop containing nucleoside triphosphate hydrolases"/>
    <property type="match status" value="1"/>
</dbReference>
<organism evidence="6 7">
    <name type="scientific">Enterovibrio gelatinilyticus</name>
    <dbReference type="NCBI Taxonomy" id="2899819"/>
    <lineage>
        <taxon>Bacteria</taxon>
        <taxon>Pseudomonadati</taxon>
        <taxon>Pseudomonadota</taxon>
        <taxon>Gammaproteobacteria</taxon>
        <taxon>Vibrionales</taxon>
        <taxon>Vibrionaceae</taxon>
        <taxon>Enterovibrio</taxon>
    </lineage>
</organism>
<keyword evidence="2" id="KW-0813">Transport</keyword>
<keyword evidence="3" id="KW-0547">Nucleotide-binding</keyword>
<gene>
    <name evidence="6" type="ORF">LRP50_24290</name>
</gene>
<evidence type="ECO:0000256" key="1">
    <source>
        <dbReference type="ARBA" id="ARBA00005417"/>
    </source>
</evidence>
<dbReference type="SMART" id="SM00382">
    <property type="entry name" value="AAA"/>
    <property type="match status" value="1"/>
</dbReference>
<dbReference type="InterPro" id="IPR017871">
    <property type="entry name" value="ABC_transporter-like_CS"/>
</dbReference>
<evidence type="ECO:0000259" key="5">
    <source>
        <dbReference type="PROSITE" id="PS50893"/>
    </source>
</evidence>
<evidence type="ECO:0000256" key="3">
    <source>
        <dbReference type="ARBA" id="ARBA00022741"/>
    </source>
</evidence>
<dbReference type="Gene3D" id="3.40.50.300">
    <property type="entry name" value="P-loop containing nucleotide triphosphate hydrolases"/>
    <property type="match status" value="1"/>
</dbReference>
<reference evidence="6" key="1">
    <citation type="submission" date="2021-12" db="EMBL/GenBank/DDBJ databases">
        <title>Enterovibrio ZSDZ35 sp. nov. and Enterovibrio ZSDZ42 sp. nov., isolated from coastal seawater in Qingdao.</title>
        <authorList>
            <person name="Zhang P."/>
        </authorList>
    </citation>
    <scope>NUCLEOTIDE SEQUENCE</scope>
    <source>
        <strain evidence="6">ZSDZ42</strain>
    </source>
</reference>
<dbReference type="PROSITE" id="PS50893">
    <property type="entry name" value="ABC_TRANSPORTER_2"/>
    <property type="match status" value="1"/>
</dbReference>
<dbReference type="InterPro" id="IPR027417">
    <property type="entry name" value="P-loop_NTPase"/>
</dbReference>
<proteinExistence type="inferred from homology"/>
<comment type="similarity">
    <text evidence="1">Belongs to the ABC transporter superfamily.</text>
</comment>
<protein>
    <submittedName>
        <fullName evidence="6">ABC transporter ATP-binding protein</fullName>
    </submittedName>
</protein>
<dbReference type="InterPro" id="IPR003593">
    <property type="entry name" value="AAA+_ATPase"/>
</dbReference>
<dbReference type="Proteomes" id="UP001149400">
    <property type="component" value="Unassembled WGS sequence"/>
</dbReference>
<dbReference type="EMBL" id="JAJUBC010000047">
    <property type="protein sequence ID" value="MDD1796244.1"/>
    <property type="molecule type" value="Genomic_DNA"/>
</dbReference>
<feature type="domain" description="ABC transporter" evidence="5">
    <location>
        <begin position="4"/>
        <end position="223"/>
    </location>
</feature>
<dbReference type="PANTHER" id="PTHR42788:SF13">
    <property type="entry name" value="ALIPHATIC SULFONATES IMPORT ATP-BINDING PROTEIN SSUB"/>
    <property type="match status" value="1"/>
</dbReference>
<keyword evidence="4 6" id="KW-0067">ATP-binding</keyword>
<evidence type="ECO:0000313" key="6">
    <source>
        <dbReference type="EMBL" id="MDD1796244.1"/>
    </source>
</evidence>
<keyword evidence="7" id="KW-1185">Reference proteome</keyword>